<name>A0ABR7QG54_9FLAO</name>
<evidence type="ECO:0008006" key="3">
    <source>
        <dbReference type="Google" id="ProtNLM"/>
    </source>
</evidence>
<comment type="caution">
    <text evidence="1">The sequence shown here is derived from an EMBL/GenBank/DDBJ whole genome shotgun (WGS) entry which is preliminary data.</text>
</comment>
<reference evidence="1 2" key="1">
    <citation type="submission" date="2020-07" db="EMBL/GenBank/DDBJ databases">
        <title>Description of Kordia aestuariivivens sp. nov., isolated from a tidal flat.</title>
        <authorList>
            <person name="Park S."/>
            <person name="Yoon J.-H."/>
        </authorList>
    </citation>
    <scope>NUCLEOTIDE SEQUENCE [LARGE SCALE GENOMIC DNA]</scope>
    <source>
        <strain evidence="1 2">YSTF-M3</strain>
    </source>
</reference>
<protein>
    <recommendedName>
        <fullName evidence="3">Natural product</fullName>
    </recommendedName>
</protein>
<organism evidence="1 2">
    <name type="scientific">Kordia aestuariivivens</name>
    <dbReference type="NCBI Taxonomy" id="2759037"/>
    <lineage>
        <taxon>Bacteria</taxon>
        <taxon>Pseudomonadati</taxon>
        <taxon>Bacteroidota</taxon>
        <taxon>Flavobacteriia</taxon>
        <taxon>Flavobacteriales</taxon>
        <taxon>Flavobacteriaceae</taxon>
        <taxon>Kordia</taxon>
    </lineage>
</organism>
<proteinExistence type="predicted"/>
<accession>A0ABR7QG54</accession>
<dbReference type="RefSeq" id="WP_187564606.1">
    <property type="nucleotide sequence ID" value="NZ_JACGWS010000022.1"/>
</dbReference>
<sequence>MKKQKLKLGLQKSRISNLQTLNTVKGGNGSDLSACIKCVDTSVHTENEDECNESANCPGSGGYLCGGSARLNCSIPTNPETPC</sequence>
<dbReference type="EMBL" id="JACGWS010000022">
    <property type="protein sequence ID" value="MBC8757565.1"/>
    <property type="molecule type" value="Genomic_DNA"/>
</dbReference>
<keyword evidence="2" id="KW-1185">Reference proteome</keyword>
<evidence type="ECO:0000313" key="2">
    <source>
        <dbReference type="Proteomes" id="UP000619238"/>
    </source>
</evidence>
<evidence type="ECO:0000313" key="1">
    <source>
        <dbReference type="EMBL" id="MBC8757565.1"/>
    </source>
</evidence>
<gene>
    <name evidence="1" type="ORF">H2O64_23055</name>
</gene>
<dbReference type="Proteomes" id="UP000619238">
    <property type="component" value="Unassembled WGS sequence"/>
</dbReference>